<reference evidence="1" key="1">
    <citation type="submission" date="2020-11" db="EMBL/GenBank/DDBJ databases">
        <authorList>
            <consortium name="DOE Joint Genome Institute"/>
            <person name="Ahrendt S."/>
            <person name="Riley R."/>
            <person name="Andreopoulos W."/>
            <person name="Labutti K."/>
            <person name="Pangilinan J."/>
            <person name="Ruiz-Duenas F.J."/>
            <person name="Barrasa J.M."/>
            <person name="Sanchez-Garcia M."/>
            <person name="Camarero S."/>
            <person name="Miyauchi S."/>
            <person name="Serrano A."/>
            <person name="Linde D."/>
            <person name="Babiker R."/>
            <person name="Drula E."/>
            <person name="Ayuso-Fernandez I."/>
            <person name="Pacheco R."/>
            <person name="Padilla G."/>
            <person name="Ferreira P."/>
            <person name="Barriuso J."/>
            <person name="Kellner H."/>
            <person name="Castanera R."/>
            <person name="Alfaro M."/>
            <person name="Ramirez L."/>
            <person name="Pisabarro A.G."/>
            <person name="Kuo A."/>
            <person name="Tritt A."/>
            <person name="Lipzen A."/>
            <person name="He G."/>
            <person name="Yan M."/>
            <person name="Ng V."/>
            <person name="Cullen D."/>
            <person name="Martin F."/>
            <person name="Rosso M.-N."/>
            <person name="Henrissat B."/>
            <person name="Hibbett D."/>
            <person name="Martinez A.T."/>
            <person name="Grigoriev I.V."/>
        </authorList>
    </citation>
    <scope>NUCLEOTIDE SEQUENCE</scope>
    <source>
        <strain evidence="1">CBS 506.95</strain>
    </source>
</reference>
<dbReference type="EMBL" id="MU157838">
    <property type="protein sequence ID" value="KAF9530791.1"/>
    <property type="molecule type" value="Genomic_DNA"/>
</dbReference>
<sequence>MAIYYAHDEQRALFKSLKSADEDSWRNFKSNVLGYLYPDAYFNMEDLRRYLQSFWALRLNSRTSAQDLRKFYGGFLLIANDVQEKSKQKYHRKELGEMFLDALPPLFSAPVLRELKAEAGGVEQVITPHRVFGKAIKLVDSATKDSLAKLY</sequence>
<dbReference type="Proteomes" id="UP000807306">
    <property type="component" value="Unassembled WGS sequence"/>
</dbReference>
<protein>
    <submittedName>
        <fullName evidence="1">Uncharacterized protein</fullName>
    </submittedName>
</protein>
<accession>A0A9P6JS01</accession>
<gene>
    <name evidence="1" type="ORF">CPB83DRAFT_850324</name>
</gene>
<proteinExistence type="predicted"/>
<dbReference type="AlphaFoldDB" id="A0A9P6JS01"/>
<name>A0A9P6JS01_9AGAR</name>
<evidence type="ECO:0000313" key="1">
    <source>
        <dbReference type="EMBL" id="KAF9530791.1"/>
    </source>
</evidence>
<organism evidence="1 2">
    <name type="scientific">Crepidotus variabilis</name>
    <dbReference type="NCBI Taxonomy" id="179855"/>
    <lineage>
        <taxon>Eukaryota</taxon>
        <taxon>Fungi</taxon>
        <taxon>Dikarya</taxon>
        <taxon>Basidiomycota</taxon>
        <taxon>Agaricomycotina</taxon>
        <taxon>Agaricomycetes</taxon>
        <taxon>Agaricomycetidae</taxon>
        <taxon>Agaricales</taxon>
        <taxon>Agaricineae</taxon>
        <taxon>Crepidotaceae</taxon>
        <taxon>Crepidotus</taxon>
    </lineage>
</organism>
<keyword evidence="2" id="KW-1185">Reference proteome</keyword>
<evidence type="ECO:0000313" key="2">
    <source>
        <dbReference type="Proteomes" id="UP000807306"/>
    </source>
</evidence>
<comment type="caution">
    <text evidence="1">The sequence shown here is derived from an EMBL/GenBank/DDBJ whole genome shotgun (WGS) entry which is preliminary data.</text>
</comment>